<organism evidence="1 2">
    <name type="scientific">Caerostris extrusa</name>
    <name type="common">Bark spider</name>
    <name type="synonym">Caerostris bankana</name>
    <dbReference type="NCBI Taxonomy" id="172846"/>
    <lineage>
        <taxon>Eukaryota</taxon>
        <taxon>Metazoa</taxon>
        <taxon>Ecdysozoa</taxon>
        <taxon>Arthropoda</taxon>
        <taxon>Chelicerata</taxon>
        <taxon>Arachnida</taxon>
        <taxon>Araneae</taxon>
        <taxon>Araneomorphae</taxon>
        <taxon>Entelegynae</taxon>
        <taxon>Araneoidea</taxon>
        <taxon>Araneidae</taxon>
        <taxon>Caerostris</taxon>
    </lineage>
</organism>
<keyword evidence="2" id="KW-1185">Reference proteome</keyword>
<gene>
    <name evidence="1" type="ORF">CEXT_101</name>
</gene>
<sequence>MTGIITNLCNVLVEYVYDSHGKKIWETADFVAKYKNTVTNCACGTFSFIGSRTTRIRSSLQQWSIVRTSFLFHNCLLAGGNLTRTESITYKTYTAIFRLNGEMTDSPSAAARGAKGEIDKGLASKALPLLSWPLNRADNPRGGVVCL</sequence>
<reference evidence="1 2" key="1">
    <citation type="submission" date="2021-06" db="EMBL/GenBank/DDBJ databases">
        <title>Caerostris extrusa draft genome.</title>
        <authorList>
            <person name="Kono N."/>
            <person name="Arakawa K."/>
        </authorList>
    </citation>
    <scope>NUCLEOTIDE SEQUENCE [LARGE SCALE GENOMIC DNA]</scope>
</reference>
<dbReference type="AlphaFoldDB" id="A0AAV4WPV0"/>
<name>A0AAV4WPV0_CAEEX</name>
<comment type="caution">
    <text evidence="1">The sequence shown here is derived from an EMBL/GenBank/DDBJ whole genome shotgun (WGS) entry which is preliminary data.</text>
</comment>
<proteinExistence type="predicted"/>
<accession>A0AAV4WPV0</accession>
<dbReference type="EMBL" id="BPLR01016400">
    <property type="protein sequence ID" value="GIY83568.1"/>
    <property type="molecule type" value="Genomic_DNA"/>
</dbReference>
<protein>
    <submittedName>
        <fullName evidence="1">Uncharacterized protein</fullName>
    </submittedName>
</protein>
<evidence type="ECO:0000313" key="1">
    <source>
        <dbReference type="EMBL" id="GIY83568.1"/>
    </source>
</evidence>
<dbReference type="Proteomes" id="UP001054945">
    <property type="component" value="Unassembled WGS sequence"/>
</dbReference>
<evidence type="ECO:0000313" key="2">
    <source>
        <dbReference type="Proteomes" id="UP001054945"/>
    </source>
</evidence>